<proteinExistence type="predicted"/>
<dbReference type="SMART" id="SM01086">
    <property type="entry name" value="ClpB_D2-small"/>
    <property type="match status" value="1"/>
</dbReference>
<dbReference type="GO" id="GO:0005737">
    <property type="term" value="C:cytoplasm"/>
    <property type="evidence" value="ECO:0007669"/>
    <property type="project" value="TreeGrafter"/>
</dbReference>
<dbReference type="InterPro" id="IPR041546">
    <property type="entry name" value="ClpA/ClpB_AAA_lid"/>
</dbReference>
<dbReference type="InterPro" id="IPR003959">
    <property type="entry name" value="ATPase_AAA_core"/>
</dbReference>
<organism evidence="7 8">
    <name type="scientific">Besnoitia besnoiti</name>
    <name type="common">Apicomplexan protozoan</name>
    <dbReference type="NCBI Taxonomy" id="94643"/>
    <lineage>
        <taxon>Eukaryota</taxon>
        <taxon>Sar</taxon>
        <taxon>Alveolata</taxon>
        <taxon>Apicomplexa</taxon>
        <taxon>Conoidasida</taxon>
        <taxon>Coccidia</taxon>
        <taxon>Eucoccidiorida</taxon>
        <taxon>Eimeriorina</taxon>
        <taxon>Sarcocystidae</taxon>
        <taxon>Besnoitia</taxon>
    </lineage>
</organism>
<dbReference type="InterPro" id="IPR050130">
    <property type="entry name" value="ClpA_ClpB"/>
</dbReference>
<dbReference type="AlphaFoldDB" id="A0A2A9LXQ1"/>
<keyword evidence="4" id="KW-0143">Chaperone</keyword>
<dbReference type="Gene3D" id="3.40.50.300">
    <property type="entry name" value="P-loop containing nucleotide triphosphate hydrolases"/>
    <property type="match status" value="2"/>
</dbReference>
<evidence type="ECO:0000259" key="5">
    <source>
        <dbReference type="SMART" id="SM00382"/>
    </source>
</evidence>
<dbReference type="Pfam" id="PF10431">
    <property type="entry name" value="ClpB_D2-small"/>
    <property type="match status" value="1"/>
</dbReference>
<evidence type="ECO:0000256" key="1">
    <source>
        <dbReference type="ARBA" id="ARBA00022737"/>
    </source>
</evidence>
<dbReference type="InterPro" id="IPR003593">
    <property type="entry name" value="AAA+_ATPase"/>
</dbReference>
<dbReference type="InterPro" id="IPR027417">
    <property type="entry name" value="P-loop_NTPase"/>
</dbReference>
<dbReference type="GO" id="GO:0034605">
    <property type="term" value="P:cellular response to heat"/>
    <property type="evidence" value="ECO:0007669"/>
    <property type="project" value="TreeGrafter"/>
</dbReference>
<dbReference type="Pfam" id="PF17871">
    <property type="entry name" value="AAA_lid_9"/>
    <property type="match status" value="1"/>
</dbReference>
<dbReference type="InterPro" id="IPR001270">
    <property type="entry name" value="ClpA/B"/>
</dbReference>
<sequence length="756" mass="88608">MNIITSIPNFSFKCTKEVINILFYSKILTSLFKNIYITFFHIICSLILQSNLFNIIIGKKNLLKFLQLYIKTNFKQAKLSSNILFSYTLVNFLNKLNTSYTINTWNLSKYLLQHKFILFKYIAIYLFKINSYKFNLINNIIFKFKNKSINNLHFNNLIKILQNKSNFYNIINRKKDCLYLYEILNRKITRNPILLGEFGIGKNSIIKKFISFIDKFKLKFNNISKNLWLFNIINFLKYIKTNTTYIKNFFKFIEENNNIILVCPQIDLLFNIYYNNTNLYQNLESYSLLIKFFNYIKQNKLQLIGLSNNIIDIEKKYTTNQELNFLFEKIHIKELSNKEIFKILLKKSNLFEKYYNCFISFKILKSILYYSQTYIKQHKTLLKSIWLLDNACSKMSINQKFTVVKTNKNLTVSDIQKSLVKLINLSTNLLFNKTSKKTNFDILALKKNLQKSLFGQPLAISKILIPLKRVFTGLKQTNKPIGSWLLCGPSGTGKTELAKLLAKFLFGSETDLIRFDMSEFMEKHSLSKLIGAPPGYVGYGKSGLLTEAIAKKPFAVLLFDEIEKAHKDINNIMLQLLDDGKLTDSLGKCVDFSNTLIFFTSNLGFPTNSYELKFLKSGEQLSKENYKILSNKVQSAIQNYFKPEFLNRLDDIIIFKPLNINFLKYIINKFLKNIHLKLYNNQIPIFLDIDPTLKTLLAKLAYHPLYGARPLKRLLELIIEKPISDLLINFSFNRIIIFSIFLNKKTFNINYSLKYL</sequence>
<keyword evidence="2" id="KW-0547">Nucleotide-binding</keyword>
<name>A0A2A9LXQ1_BESBE</name>
<dbReference type="SMART" id="SM00382">
    <property type="entry name" value="AAA"/>
    <property type="match status" value="1"/>
</dbReference>
<protein>
    <submittedName>
        <fullName evidence="7">Putative chaperone clp</fullName>
    </submittedName>
</protein>
<dbReference type="OrthoDB" id="47330at2759"/>
<dbReference type="SUPFAM" id="SSF52540">
    <property type="entry name" value="P-loop containing nucleoside triphosphate hydrolases"/>
    <property type="match status" value="2"/>
</dbReference>
<dbReference type="PRINTS" id="PR00300">
    <property type="entry name" value="CLPPROTEASEA"/>
</dbReference>
<evidence type="ECO:0000256" key="2">
    <source>
        <dbReference type="ARBA" id="ARBA00022741"/>
    </source>
</evidence>
<gene>
    <name evidence="7" type="ORF">BESB_086370</name>
</gene>
<dbReference type="Proteomes" id="UP000224006">
    <property type="component" value="Apicoplast Pltd"/>
</dbReference>
<evidence type="ECO:0000313" key="8">
    <source>
        <dbReference type="Proteomes" id="UP000224006"/>
    </source>
</evidence>
<reference evidence="7 8" key="1">
    <citation type="submission" date="2017-09" db="EMBL/GenBank/DDBJ databases">
        <title>Genome sequencing of Besnoitia besnoiti strain Bb-Ger1.</title>
        <authorList>
            <person name="Schares G."/>
            <person name="Venepally P."/>
            <person name="Lorenzi H.A."/>
        </authorList>
    </citation>
    <scope>NUCLEOTIDE SEQUENCE [LARGE SCALE GENOMIC DNA]</scope>
    <source>
        <strain evidence="7 8">Bb-Ger1</strain>
    </source>
</reference>
<feature type="domain" description="Clp ATPase C-terminal" evidence="6">
    <location>
        <begin position="658"/>
        <end position="747"/>
    </location>
</feature>
<dbReference type="PANTHER" id="PTHR11638:SF18">
    <property type="entry name" value="HEAT SHOCK PROTEIN 104"/>
    <property type="match status" value="1"/>
</dbReference>
<dbReference type="GO" id="GO:0016887">
    <property type="term" value="F:ATP hydrolysis activity"/>
    <property type="evidence" value="ECO:0007669"/>
    <property type="project" value="InterPro"/>
</dbReference>
<feature type="domain" description="AAA+ ATPase" evidence="5">
    <location>
        <begin position="480"/>
        <end position="659"/>
    </location>
</feature>
<dbReference type="EMBL" id="NWUJ01000186">
    <property type="protein sequence ID" value="PFH30585.1"/>
    <property type="molecule type" value="Genomic_DNA"/>
</dbReference>
<dbReference type="PROSITE" id="PS00871">
    <property type="entry name" value="CLPAB_2"/>
    <property type="match status" value="1"/>
</dbReference>
<dbReference type="VEuPathDB" id="ToxoDB:BESB_086370"/>
<evidence type="ECO:0000313" key="7">
    <source>
        <dbReference type="EMBL" id="PFH30585.1"/>
    </source>
</evidence>
<dbReference type="CDD" id="cd19499">
    <property type="entry name" value="RecA-like_ClpB_Hsp104-like"/>
    <property type="match status" value="1"/>
</dbReference>
<dbReference type="InterPro" id="IPR028299">
    <property type="entry name" value="ClpA/B_CS2"/>
</dbReference>
<dbReference type="GeneID" id="40313563"/>
<dbReference type="GO" id="GO:0005524">
    <property type="term" value="F:ATP binding"/>
    <property type="evidence" value="ECO:0007669"/>
    <property type="project" value="UniProtKB-KW"/>
</dbReference>
<dbReference type="PANTHER" id="PTHR11638">
    <property type="entry name" value="ATP-DEPENDENT CLP PROTEASE"/>
    <property type="match status" value="1"/>
</dbReference>
<dbReference type="InterPro" id="IPR019489">
    <property type="entry name" value="Clp_ATPase_C"/>
</dbReference>
<dbReference type="Gene3D" id="1.10.8.60">
    <property type="match status" value="2"/>
</dbReference>
<evidence type="ECO:0000256" key="3">
    <source>
        <dbReference type="ARBA" id="ARBA00022840"/>
    </source>
</evidence>
<dbReference type="STRING" id="94643.A0A2A9LXQ1"/>
<keyword evidence="3" id="KW-0067">ATP-binding</keyword>
<dbReference type="FunFam" id="3.40.50.300:FF:000025">
    <property type="entry name" value="ATP-dependent Clp protease subunit"/>
    <property type="match status" value="1"/>
</dbReference>
<dbReference type="RefSeq" id="XP_029214598.1">
    <property type="nucleotide sequence ID" value="NW_021703914.1"/>
</dbReference>
<dbReference type="Pfam" id="PF07724">
    <property type="entry name" value="AAA_2"/>
    <property type="match status" value="1"/>
</dbReference>
<keyword evidence="1" id="KW-0677">Repeat</keyword>
<evidence type="ECO:0000259" key="6">
    <source>
        <dbReference type="SMART" id="SM01086"/>
    </source>
</evidence>
<evidence type="ECO:0000256" key="4">
    <source>
        <dbReference type="ARBA" id="ARBA00023186"/>
    </source>
</evidence>
<keyword evidence="8" id="KW-1185">Reference proteome</keyword>
<accession>A0A2A9LXQ1</accession>
<comment type="caution">
    <text evidence="7">The sequence shown here is derived from an EMBL/GenBank/DDBJ whole genome shotgun (WGS) entry which is preliminary data.</text>
</comment>